<dbReference type="PROSITE" id="PS51257">
    <property type="entry name" value="PROKAR_LIPOPROTEIN"/>
    <property type="match status" value="1"/>
</dbReference>
<evidence type="ECO:0000256" key="1">
    <source>
        <dbReference type="SAM" id="MobiDB-lite"/>
    </source>
</evidence>
<sequence length="642" mass="71550">MSMSKPLYLILFSALTLTACGGSSSDNSGNPEVPLPDLGRCNVSSTLNVNTTDSGLIFLTEPSYQVGQPSTLIGKIGNQDSRQHQYFWQQTAGPALELTNQRSPIFSFEASSSGEYQFELTVTSTGQTYSESIPITVTDETPVLRLRNDHQVVQGNNVSVRIDRINGEVPSALSWCVAAGPNISLDLSNNERALFTAPNVPADTVSIIRATAQVDGQSVSDDVHLLITKEAPITSTFFEEPVARTFAYNSDSPYAQTLQRCVYSNQLTSLCNINQLPLIGQLNQNLDNQLILDRVLVSHQWMGDNFAEFLTSLDPNSDFARLLQSVTAVVISYDIRPSFYWVATGAIYLDPNDLWLTKFERDTINEAPDYRSGFGSDLNFLMPWRYVKDNQYTSYLVSREQRVDRNWQAAAPDFASLLLHELAHANDFFPRSSHALLQGPRLYDDYLRRSDSKLLVSDQLEGAYPLVSQEMFSLADVRFRGESASETQKSYQPSDISQFFSNDRASDFYAYSTTREDAAMLFEEAMMSHRYQIQRDVGVTDYPDNATASSIVVDWGQRGRIGQVELADRAVLVIDRILPELNAQQWVANLPAPIAMRAGETWQQNLSLTAQQTVSQVKAKQSSPSTLLLAEPPLQLSGDRHK</sequence>
<dbReference type="Proteomes" id="UP000095230">
    <property type="component" value="Unassembled WGS sequence"/>
</dbReference>
<feature type="chain" id="PRO_5009178945" description="Lipoprotein" evidence="2">
    <location>
        <begin position="22"/>
        <end position="642"/>
    </location>
</feature>
<accession>A0A1E5IPU2</accession>
<keyword evidence="2" id="KW-0732">Signal</keyword>
<dbReference type="STRING" id="23.BEL05_05100"/>
<evidence type="ECO:0008006" key="5">
    <source>
        <dbReference type="Google" id="ProtNLM"/>
    </source>
</evidence>
<gene>
    <name evidence="3" type="ORF">BEL05_05100</name>
</gene>
<dbReference type="EMBL" id="MCBT01000048">
    <property type="protein sequence ID" value="OEG72525.1"/>
    <property type="molecule type" value="Genomic_DNA"/>
</dbReference>
<dbReference type="Pfam" id="PF22352">
    <property type="entry name" value="K319L-like_PKD"/>
    <property type="match status" value="1"/>
</dbReference>
<dbReference type="OrthoDB" id="5803286at2"/>
<dbReference type="Gene3D" id="2.60.40.10">
    <property type="entry name" value="Immunoglobulins"/>
    <property type="match status" value="1"/>
</dbReference>
<comment type="caution">
    <text evidence="3">The sequence shown here is derived from an EMBL/GenBank/DDBJ whole genome shotgun (WGS) entry which is preliminary data.</text>
</comment>
<reference evidence="3 4" key="1">
    <citation type="submission" date="2016-07" db="EMBL/GenBank/DDBJ databases">
        <title>Whole-genome of two Shewanella species isolated from a digestive organ of sea cucumber Apostichopus japonicus Selenka 1867.</title>
        <authorList>
            <person name="Hong H.-H."/>
            <person name="Choi H."/>
            <person name="Cheon S."/>
            <person name="Oh J.-S."/>
            <person name="Lee H.-G."/>
            <person name="Park C."/>
        </authorList>
    </citation>
    <scope>NUCLEOTIDE SEQUENCE [LARGE SCALE GENOMIC DNA]</scope>
    <source>
        <strain evidence="3 4">CSB03KR</strain>
    </source>
</reference>
<feature type="region of interest" description="Disordered" evidence="1">
    <location>
        <begin position="621"/>
        <end position="642"/>
    </location>
</feature>
<evidence type="ECO:0000256" key="2">
    <source>
        <dbReference type="SAM" id="SignalP"/>
    </source>
</evidence>
<evidence type="ECO:0000313" key="4">
    <source>
        <dbReference type="Proteomes" id="UP000095230"/>
    </source>
</evidence>
<name>A0A1E5IPU2_SHECO</name>
<evidence type="ECO:0000313" key="3">
    <source>
        <dbReference type="EMBL" id="OEG72525.1"/>
    </source>
</evidence>
<dbReference type="AlphaFoldDB" id="A0A1E5IPU2"/>
<organism evidence="3 4">
    <name type="scientific">Shewanella colwelliana</name>
    <name type="common">Alteromonas colwelliana</name>
    <dbReference type="NCBI Taxonomy" id="23"/>
    <lineage>
        <taxon>Bacteria</taxon>
        <taxon>Pseudomonadati</taxon>
        <taxon>Pseudomonadota</taxon>
        <taxon>Gammaproteobacteria</taxon>
        <taxon>Alteromonadales</taxon>
        <taxon>Shewanellaceae</taxon>
        <taxon>Shewanella</taxon>
    </lineage>
</organism>
<feature type="signal peptide" evidence="2">
    <location>
        <begin position="1"/>
        <end position="21"/>
    </location>
</feature>
<proteinExistence type="predicted"/>
<protein>
    <recommendedName>
        <fullName evidence="5">Lipoprotein</fullName>
    </recommendedName>
</protein>
<dbReference type="InterPro" id="IPR013783">
    <property type="entry name" value="Ig-like_fold"/>
</dbReference>